<dbReference type="AlphaFoldDB" id="A0A381SR57"/>
<evidence type="ECO:0008006" key="3">
    <source>
        <dbReference type="Google" id="ProtNLM"/>
    </source>
</evidence>
<dbReference type="InterPro" id="IPR018376">
    <property type="entry name" value="Enoyl-CoA_hyd/isom_CS"/>
</dbReference>
<organism evidence="2">
    <name type="scientific">marine metagenome</name>
    <dbReference type="NCBI Taxonomy" id="408172"/>
    <lineage>
        <taxon>unclassified sequences</taxon>
        <taxon>metagenomes</taxon>
        <taxon>ecological metagenomes</taxon>
    </lineage>
</organism>
<comment type="similarity">
    <text evidence="1">Belongs to the enoyl-CoA hydratase/isomerase family.</text>
</comment>
<dbReference type="Gene3D" id="3.90.226.10">
    <property type="entry name" value="2-enoyl-CoA Hydratase, Chain A, domain 1"/>
    <property type="match status" value="1"/>
</dbReference>
<dbReference type="SUPFAM" id="SSF52096">
    <property type="entry name" value="ClpP/crotonase"/>
    <property type="match status" value="1"/>
</dbReference>
<evidence type="ECO:0000313" key="2">
    <source>
        <dbReference type="EMBL" id="SVA06515.1"/>
    </source>
</evidence>
<protein>
    <recommendedName>
        <fullName evidence="3">Enoyl-CoA hydratase</fullName>
    </recommendedName>
</protein>
<name>A0A381SR57_9ZZZZ</name>
<reference evidence="2" key="1">
    <citation type="submission" date="2018-05" db="EMBL/GenBank/DDBJ databases">
        <authorList>
            <person name="Lanie J.A."/>
            <person name="Ng W.-L."/>
            <person name="Kazmierczak K.M."/>
            <person name="Andrzejewski T.M."/>
            <person name="Davidsen T.M."/>
            <person name="Wayne K.J."/>
            <person name="Tettelin H."/>
            <person name="Glass J.I."/>
            <person name="Rusch D."/>
            <person name="Podicherti R."/>
            <person name="Tsui H.-C.T."/>
            <person name="Winkler M.E."/>
        </authorList>
    </citation>
    <scope>NUCLEOTIDE SEQUENCE</scope>
</reference>
<sequence>MAVITLNRPDRLNALNREMGLELHDALDQLAGEFPDTRVVIITGAGRGFCSGADVGDMPARMAESGDRSPNYPDEGPSITMRLAPHLRDIPQPVIAAVNGVAAGAGLGIALSCDIRLASDVARFTSVFVKRSLVPDAGVSQILGALAGPGIAAEMSLTGKVYDAQWALSKGLVNDVVLADELMSLAESLAREIAANPPLAVKAIKTLQNGFHPDLHQVIVTEHQANDPLRGTADQKEAVQAFLEKRQPKFTGS</sequence>
<dbReference type="PANTHER" id="PTHR11941:SF54">
    <property type="entry name" value="ENOYL-COA HYDRATASE, MITOCHONDRIAL"/>
    <property type="match status" value="1"/>
</dbReference>
<dbReference type="PROSITE" id="PS00166">
    <property type="entry name" value="ENOYL_COA_HYDRATASE"/>
    <property type="match status" value="1"/>
</dbReference>
<proteinExistence type="inferred from homology"/>
<dbReference type="InterPro" id="IPR001753">
    <property type="entry name" value="Enoyl-CoA_hydra/iso"/>
</dbReference>
<dbReference type="GO" id="GO:0003824">
    <property type="term" value="F:catalytic activity"/>
    <property type="evidence" value="ECO:0007669"/>
    <property type="project" value="InterPro"/>
</dbReference>
<dbReference type="CDD" id="cd06558">
    <property type="entry name" value="crotonase-like"/>
    <property type="match status" value="1"/>
</dbReference>
<dbReference type="PANTHER" id="PTHR11941">
    <property type="entry name" value="ENOYL-COA HYDRATASE-RELATED"/>
    <property type="match status" value="1"/>
</dbReference>
<dbReference type="EMBL" id="UINC01003460">
    <property type="protein sequence ID" value="SVA06515.1"/>
    <property type="molecule type" value="Genomic_DNA"/>
</dbReference>
<dbReference type="Pfam" id="PF00378">
    <property type="entry name" value="ECH_1"/>
    <property type="match status" value="1"/>
</dbReference>
<dbReference type="InterPro" id="IPR029045">
    <property type="entry name" value="ClpP/crotonase-like_dom_sf"/>
</dbReference>
<evidence type="ECO:0000256" key="1">
    <source>
        <dbReference type="ARBA" id="ARBA00005254"/>
    </source>
</evidence>
<gene>
    <name evidence="2" type="ORF">METZ01_LOCUS59369</name>
</gene>
<dbReference type="GO" id="GO:0006635">
    <property type="term" value="P:fatty acid beta-oxidation"/>
    <property type="evidence" value="ECO:0007669"/>
    <property type="project" value="TreeGrafter"/>
</dbReference>
<accession>A0A381SR57</accession>